<evidence type="ECO:0000256" key="3">
    <source>
        <dbReference type="ARBA" id="ARBA00022695"/>
    </source>
</evidence>
<keyword evidence="8" id="KW-0175">Coiled coil</keyword>
<dbReference type="InterPro" id="IPR021109">
    <property type="entry name" value="Peptidase_aspartic_dom_sf"/>
</dbReference>
<evidence type="ECO:0000313" key="13">
    <source>
        <dbReference type="Proteomes" id="UP000218231"/>
    </source>
</evidence>
<dbReference type="EC" id="2.7.7.49" evidence="1"/>
<dbReference type="SUPFAM" id="SSF50630">
    <property type="entry name" value="Acid proteases"/>
    <property type="match status" value="1"/>
</dbReference>
<organism evidence="12 13">
    <name type="scientific">Diploscapter pachys</name>
    <dbReference type="NCBI Taxonomy" id="2018661"/>
    <lineage>
        <taxon>Eukaryota</taxon>
        <taxon>Metazoa</taxon>
        <taxon>Ecdysozoa</taxon>
        <taxon>Nematoda</taxon>
        <taxon>Chromadorea</taxon>
        <taxon>Rhabditida</taxon>
        <taxon>Rhabditina</taxon>
        <taxon>Rhabditomorpha</taxon>
        <taxon>Rhabditoidea</taxon>
        <taxon>Rhabditidae</taxon>
        <taxon>Diploscapter</taxon>
    </lineage>
</organism>
<dbReference type="Gene3D" id="2.40.70.10">
    <property type="entry name" value="Acid Proteases"/>
    <property type="match status" value="1"/>
</dbReference>
<dbReference type="GO" id="GO:0004190">
    <property type="term" value="F:aspartic-type endopeptidase activity"/>
    <property type="evidence" value="ECO:0007669"/>
    <property type="project" value="InterPro"/>
</dbReference>
<dbReference type="SUPFAM" id="SSF56672">
    <property type="entry name" value="DNA/RNA polymerases"/>
    <property type="match status" value="1"/>
</dbReference>
<dbReference type="FunFam" id="3.30.70.270:FF:000020">
    <property type="entry name" value="Transposon Tf2-6 polyprotein-like Protein"/>
    <property type="match status" value="1"/>
</dbReference>
<dbReference type="InterPro" id="IPR041577">
    <property type="entry name" value="RT_RNaseH_2"/>
</dbReference>
<evidence type="ECO:0000313" key="12">
    <source>
        <dbReference type="EMBL" id="PAV71896.1"/>
    </source>
</evidence>
<keyword evidence="2" id="KW-0808">Transferase</keyword>
<dbReference type="InterPro" id="IPR043128">
    <property type="entry name" value="Rev_trsase/Diguanyl_cyclase"/>
</dbReference>
<feature type="compositionally biased region" description="Basic residues" evidence="9">
    <location>
        <begin position="288"/>
        <end position="300"/>
    </location>
</feature>
<evidence type="ECO:0000256" key="5">
    <source>
        <dbReference type="ARBA" id="ARBA00022759"/>
    </source>
</evidence>
<gene>
    <name evidence="12" type="ORF">WR25_14268</name>
</gene>
<evidence type="ECO:0000256" key="4">
    <source>
        <dbReference type="ARBA" id="ARBA00022722"/>
    </source>
</evidence>
<dbReference type="PROSITE" id="PS50175">
    <property type="entry name" value="ASP_PROT_RETROV"/>
    <property type="match status" value="1"/>
</dbReference>
<dbReference type="Gene3D" id="3.10.10.10">
    <property type="entry name" value="HIV Type 1 Reverse Transcriptase, subunit A, domain 1"/>
    <property type="match status" value="1"/>
</dbReference>
<dbReference type="GO" id="GO:0006508">
    <property type="term" value="P:proteolysis"/>
    <property type="evidence" value="ECO:0007669"/>
    <property type="project" value="InterPro"/>
</dbReference>
<dbReference type="Pfam" id="PF13975">
    <property type="entry name" value="gag-asp_proteas"/>
    <property type="match status" value="1"/>
</dbReference>
<evidence type="ECO:0000256" key="2">
    <source>
        <dbReference type="ARBA" id="ARBA00022679"/>
    </source>
</evidence>
<accession>A0A2A2KD18</accession>
<feature type="region of interest" description="Disordered" evidence="9">
    <location>
        <begin position="1065"/>
        <end position="1087"/>
    </location>
</feature>
<evidence type="ECO:0000256" key="7">
    <source>
        <dbReference type="ARBA" id="ARBA00023268"/>
    </source>
</evidence>
<dbReference type="AlphaFoldDB" id="A0A2A2KD18"/>
<evidence type="ECO:0000256" key="8">
    <source>
        <dbReference type="SAM" id="Coils"/>
    </source>
</evidence>
<dbReference type="GO" id="GO:0004519">
    <property type="term" value="F:endonuclease activity"/>
    <property type="evidence" value="ECO:0007669"/>
    <property type="project" value="UniProtKB-KW"/>
</dbReference>
<dbReference type="CDD" id="cd09274">
    <property type="entry name" value="RNase_HI_RT_Ty3"/>
    <property type="match status" value="1"/>
</dbReference>
<feature type="compositionally biased region" description="Low complexity" evidence="9">
    <location>
        <begin position="308"/>
        <end position="321"/>
    </location>
</feature>
<dbReference type="Proteomes" id="UP000218231">
    <property type="component" value="Unassembled WGS sequence"/>
</dbReference>
<dbReference type="PANTHER" id="PTHR37984:SF5">
    <property type="entry name" value="PROTEIN NYNRIN-LIKE"/>
    <property type="match status" value="1"/>
</dbReference>
<dbReference type="GO" id="GO:0003964">
    <property type="term" value="F:RNA-directed DNA polymerase activity"/>
    <property type="evidence" value="ECO:0007669"/>
    <property type="project" value="UniProtKB-EC"/>
</dbReference>
<dbReference type="InterPro" id="IPR000477">
    <property type="entry name" value="RT_dom"/>
</dbReference>
<keyword evidence="6" id="KW-0378">Hydrolase</keyword>
<dbReference type="PROSITE" id="PS50878">
    <property type="entry name" value="RT_POL"/>
    <property type="match status" value="1"/>
</dbReference>
<protein>
    <recommendedName>
        <fullName evidence="1">RNA-directed DNA polymerase</fullName>
        <ecNumber evidence="1">2.7.7.49</ecNumber>
    </recommendedName>
</protein>
<evidence type="ECO:0000259" key="10">
    <source>
        <dbReference type="PROSITE" id="PS50175"/>
    </source>
</evidence>
<dbReference type="PANTHER" id="PTHR37984">
    <property type="entry name" value="PROTEIN CBG26694"/>
    <property type="match status" value="1"/>
</dbReference>
<sequence length="1087" mass="124684">MSGPLTRSKMAEIPEWVQRMVQNQEQSLILMHQQLAQAREEAKEANKTIHELINKLSNPSLLQPTAQAHQTDGYSLLMRDLTTYSYDPEDECTVFKTWYERHRDEIDTLGAKLSDEEKRNIIVRKLDSRAFQTYSNSLLPKHPRDFSLAETIKNLETLFGSSKTLLRKRFEFLNLQCMPLTPTEVPFTDYMNQIKRTGEDAIVKDMNNDTLLSLMFILGLKDNSLSQIRENLVRKINSLKDTEEVPKIDELVNEANRMAASRVDSHSIGDKPYTVRYVQNREQERRSRTARRRSPTPHRNVRFDRSPSPRSDSNWRRSPSPQKSSSYRKYDPKPSQKWTKNRGRSEVDRKSVSVVRSEHHTDKNRTVCKVEIDGKQLKMQLDTGSEISIISKRNWQKLGQPRYQDTASQVKAVNGSPVRIYGKFETSFKILSEGNKWVRGTGTVFVSDDINLIGFDWCMQLPQFISLHSAFHAREIHHDLTKIRLKTVSDLQKELADVFEKSNGSTHRSKATATLQLKPNTTPVFRQPKPVPKSHREALDMEFDRLCRKRVISPIKHSKWAAPIVTNKQSNGEVQIFADFSTGLNDALRSNTHLLPRSEDITKQLKGGKLFSRIDFADAYQQINLEPRSREMATINTHRGLYRYNRLPNGIKSAPGILQQTLEKVTAGLNGTVCYLDEIIVKGRNSQEHRRILFALFNRIRDLGLRVCIDKCTFMMPELRILDLALNSDGRKMESESEQTINRMPEPKNRKELDSFLGLIKLKGTSVPEMRHYRGPLDEALRQDKPFTWSPECQRAFAKLKQMLTSDSLKMRYEESLPIVVAAKASESGIGAILMHRLPDGNSKTVCRASKSLTAAERRYGQIEKDGLALTFAVRKFHKYLCGRTFTLVTDNQRLLAYGRNKSIPATAANRLIRWALILRSYDFHFEIVDTSQLGEAKAISVLNAQSEHSEDIKIAQVKLEAEHECRSNASNVPVSLDTIALHTRKDPTLTQVIGYLKSGEWPSKPSPALSRYCSLKDTLSVYKRCLFHENRLVIPESLHRRIQRLESRSDKSLHVVCWKSHEDNHRNAASSKPTQHWWQNSSGKSS</sequence>
<keyword evidence="3" id="KW-0548">Nucleotidyltransferase</keyword>
<keyword evidence="13" id="KW-1185">Reference proteome</keyword>
<evidence type="ECO:0000256" key="6">
    <source>
        <dbReference type="ARBA" id="ARBA00022801"/>
    </source>
</evidence>
<reference evidence="12 13" key="1">
    <citation type="journal article" date="2017" name="Curr. Biol.">
        <title>Genome architecture and evolution of a unichromosomal asexual nematode.</title>
        <authorList>
            <person name="Fradin H."/>
            <person name="Zegar C."/>
            <person name="Gutwein M."/>
            <person name="Lucas J."/>
            <person name="Kovtun M."/>
            <person name="Corcoran D."/>
            <person name="Baugh L.R."/>
            <person name="Kiontke K."/>
            <person name="Gunsalus K."/>
            <person name="Fitch D.H."/>
            <person name="Piano F."/>
        </authorList>
    </citation>
    <scope>NUCLEOTIDE SEQUENCE [LARGE SCALE GENOMIC DNA]</scope>
    <source>
        <strain evidence="12">PF1309</strain>
    </source>
</reference>
<dbReference type="InterPro" id="IPR050951">
    <property type="entry name" value="Retrovirus_Pol_polyprotein"/>
</dbReference>
<feature type="coiled-coil region" evidence="8">
    <location>
        <begin position="21"/>
        <end position="55"/>
    </location>
</feature>
<feature type="compositionally biased region" description="Polar residues" evidence="9">
    <location>
        <begin position="1068"/>
        <end position="1087"/>
    </location>
</feature>
<dbReference type="InterPro" id="IPR043502">
    <property type="entry name" value="DNA/RNA_pol_sf"/>
</dbReference>
<dbReference type="Pfam" id="PF23309">
    <property type="entry name" value="DUF7083"/>
    <property type="match status" value="1"/>
</dbReference>
<dbReference type="Pfam" id="PF00078">
    <property type="entry name" value="RVT_1"/>
    <property type="match status" value="1"/>
</dbReference>
<name>A0A2A2KD18_9BILA</name>
<evidence type="ECO:0000256" key="9">
    <source>
        <dbReference type="SAM" id="MobiDB-lite"/>
    </source>
</evidence>
<feature type="compositionally biased region" description="Basic and acidic residues" evidence="9">
    <location>
        <begin position="343"/>
        <end position="360"/>
    </location>
</feature>
<evidence type="ECO:0000256" key="1">
    <source>
        <dbReference type="ARBA" id="ARBA00012493"/>
    </source>
</evidence>
<dbReference type="EMBL" id="LIAE01008898">
    <property type="protein sequence ID" value="PAV71896.1"/>
    <property type="molecule type" value="Genomic_DNA"/>
</dbReference>
<keyword evidence="7" id="KW-0511">Multifunctional enzyme</keyword>
<feature type="domain" description="Reverse transcriptase" evidence="11">
    <location>
        <begin position="548"/>
        <end position="726"/>
    </location>
</feature>
<dbReference type="Gene3D" id="3.30.70.270">
    <property type="match status" value="2"/>
</dbReference>
<keyword evidence="5" id="KW-0255">Endonuclease</keyword>
<dbReference type="Pfam" id="PF17919">
    <property type="entry name" value="RT_RNaseH_2"/>
    <property type="match status" value="1"/>
</dbReference>
<keyword evidence="4" id="KW-0540">Nuclease</keyword>
<dbReference type="CDD" id="cd01647">
    <property type="entry name" value="RT_LTR"/>
    <property type="match status" value="1"/>
</dbReference>
<dbReference type="InterPro" id="IPR001995">
    <property type="entry name" value="Peptidase_A2_cat"/>
</dbReference>
<comment type="caution">
    <text evidence="12">The sequence shown here is derived from an EMBL/GenBank/DDBJ whole genome shotgun (WGS) entry which is preliminary data.</text>
</comment>
<dbReference type="InterPro" id="IPR055510">
    <property type="entry name" value="DUF7083"/>
</dbReference>
<dbReference type="STRING" id="2018661.A0A2A2KD18"/>
<evidence type="ECO:0000259" key="11">
    <source>
        <dbReference type="PROSITE" id="PS50878"/>
    </source>
</evidence>
<feature type="region of interest" description="Disordered" evidence="9">
    <location>
        <begin position="260"/>
        <end position="360"/>
    </location>
</feature>
<feature type="domain" description="Peptidase A2" evidence="10">
    <location>
        <begin position="377"/>
        <end position="457"/>
    </location>
</feature>
<proteinExistence type="predicted"/>
<dbReference type="OrthoDB" id="5856680at2759"/>